<dbReference type="Proteomes" id="UP000664832">
    <property type="component" value="Unassembled WGS sequence"/>
</dbReference>
<dbReference type="Gene3D" id="3.80.10.10">
    <property type="entry name" value="Ribonuclease Inhibitor"/>
    <property type="match status" value="2"/>
</dbReference>
<dbReference type="InterPro" id="IPR036179">
    <property type="entry name" value="Ig-like_dom_sf"/>
</dbReference>
<feature type="signal peptide" evidence="2">
    <location>
        <begin position="1"/>
        <end position="26"/>
    </location>
</feature>
<feature type="domain" description="Immunoglobulin" evidence="3">
    <location>
        <begin position="570"/>
        <end position="653"/>
    </location>
</feature>
<feature type="region of interest" description="Disordered" evidence="1">
    <location>
        <begin position="74"/>
        <end position="104"/>
    </location>
</feature>
<evidence type="ECO:0000259" key="3">
    <source>
        <dbReference type="SMART" id="SM00409"/>
    </source>
</evidence>
<feature type="compositionally biased region" description="Basic and acidic residues" evidence="1">
    <location>
        <begin position="89"/>
        <end position="104"/>
    </location>
</feature>
<evidence type="ECO:0000256" key="2">
    <source>
        <dbReference type="SAM" id="SignalP"/>
    </source>
</evidence>
<proteinExistence type="predicted"/>
<dbReference type="RefSeq" id="WP_206898215.1">
    <property type="nucleotide sequence ID" value="NZ_JAFLWI010000004.1"/>
</dbReference>
<keyword evidence="5" id="KW-1185">Reference proteome</keyword>
<dbReference type="EMBL" id="JAFLWI010000004">
    <property type="protein sequence ID" value="MBO0481394.1"/>
    <property type="molecule type" value="Genomic_DNA"/>
</dbReference>
<dbReference type="InterPro" id="IPR013783">
    <property type="entry name" value="Ig-like_fold"/>
</dbReference>
<feature type="domain" description="Immunoglobulin" evidence="3">
    <location>
        <begin position="292"/>
        <end position="375"/>
    </location>
</feature>
<gene>
    <name evidence="4" type="ORF">JZO71_03525</name>
</gene>
<organism evidence="4 5">
    <name type="scientific">Candidatus Enterococcus courvalinii</name>
    <dbReference type="NCBI Taxonomy" id="2815329"/>
    <lineage>
        <taxon>Bacteria</taxon>
        <taxon>Bacillati</taxon>
        <taxon>Bacillota</taxon>
        <taxon>Bacilli</taxon>
        <taxon>Lactobacillales</taxon>
        <taxon>Enterococcaceae</taxon>
        <taxon>Enterococcus</taxon>
    </lineage>
</organism>
<accession>A0ABS3HY59</accession>
<comment type="caution">
    <text evidence="4">The sequence shown here is derived from an EMBL/GenBank/DDBJ whole genome shotgun (WGS) entry which is preliminary data.</text>
</comment>
<reference evidence="4 5" key="1">
    <citation type="submission" date="2021-03" db="EMBL/GenBank/DDBJ databases">
        <title>Enterococcal diversity collection.</title>
        <authorList>
            <person name="Gilmore M.S."/>
            <person name="Schwartzman J."/>
            <person name="Van Tyne D."/>
            <person name="Martin M."/>
            <person name="Earl A.M."/>
            <person name="Manson A.L."/>
            <person name="Straub T."/>
            <person name="Salamzade R."/>
            <person name="Saavedra J."/>
            <person name="Lebreton F."/>
            <person name="Prichula J."/>
            <person name="Schaufler K."/>
            <person name="Gaca A."/>
            <person name="Sgardioli B."/>
            <person name="Wagenaar J."/>
            <person name="Strong T."/>
        </authorList>
    </citation>
    <scope>NUCLEOTIDE SEQUENCE [LARGE SCALE GENOMIC DNA]</scope>
    <source>
        <strain evidence="4 5">MSG2901</strain>
    </source>
</reference>
<evidence type="ECO:0000313" key="5">
    <source>
        <dbReference type="Proteomes" id="UP000664832"/>
    </source>
</evidence>
<dbReference type="InterPro" id="IPR026906">
    <property type="entry name" value="LRR_5"/>
</dbReference>
<dbReference type="InterPro" id="IPR032675">
    <property type="entry name" value="LRR_dom_sf"/>
</dbReference>
<dbReference type="InterPro" id="IPR053139">
    <property type="entry name" value="Surface_bspA-like"/>
</dbReference>
<dbReference type="CDD" id="cd00096">
    <property type="entry name" value="Ig"/>
    <property type="match status" value="1"/>
</dbReference>
<dbReference type="Gene3D" id="2.60.40.10">
    <property type="entry name" value="Immunoglobulins"/>
    <property type="match status" value="2"/>
</dbReference>
<keyword evidence="2" id="KW-0732">Signal</keyword>
<dbReference type="InterPro" id="IPR027994">
    <property type="entry name" value="WxL_dom"/>
</dbReference>
<name>A0ABS3HY59_9ENTE</name>
<protein>
    <submittedName>
        <fullName evidence="4">Leucine-rich repeat protein</fullName>
    </submittedName>
</protein>
<dbReference type="SUPFAM" id="SSF48726">
    <property type="entry name" value="Immunoglobulin"/>
    <property type="match status" value="1"/>
</dbReference>
<dbReference type="Pfam" id="PF13306">
    <property type="entry name" value="LRR_5"/>
    <property type="match status" value="2"/>
</dbReference>
<evidence type="ECO:0000313" key="4">
    <source>
        <dbReference type="EMBL" id="MBO0481394.1"/>
    </source>
</evidence>
<feature type="chain" id="PRO_5045756467" evidence="2">
    <location>
        <begin position="27"/>
        <end position="827"/>
    </location>
</feature>
<evidence type="ECO:0000256" key="1">
    <source>
        <dbReference type="SAM" id="MobiDB-lite"/>
    </source>
</evidence>
<dbReference type="SUPFAM" id="SSF52058">
    <property type="entry name" value="L domain-like"/>
    <property type="match status" value="1"/>
</dbReference>
<dbReference type="SMART" id="SM00409">
    <property type="entry name" value="IG"/>
    <property type="match status" value="2"/>
</dbReference>
<sequence>MQQKIWRKVSVLCMVLALMMPSIVQATEIVTTSETEVSTEKMAEETSKDVQVSNEKLSIEEGNQQIEPVVEENEPVVLEEENPTIVEEPTNKEENSDVPEKMGDAESLDETLEEELSDSDTVVGVTAVIENGIEFELNQTDDTAKVTAYHGAGGQVDIPATVFWKNWDYDVTEIGPSAFQSTNISDVFLPSSLRIIADNAFYNNFITELVIPDNVITIGARAFGMNNITRVTIPPSFNSGGGEIFDYNPLKYMETEVNNVEVLAGVGILALIGGSATERTILRVVDYKSETERELVLTKGEEVNYEISQQYRVSANLPLNWEEYTPTVQWFKNDTSLSGETNPLLQLESVTPGDSGVYHAVVDGERFPDLTLEVIDESIEQAEFDFEFSGTEDESTATLIRYNGEGGDVIIPSEVLNNEEGWDKPSPVTEIKNEVFYNKNLASVDIPNSIETIGEQAFAGNKLSSVIIPNSVTHMGIEAFQNNDLTSLTLSNSLQTLEERVFSGNNLTNIFIPSNILLMQSEIFEDNPLHYVETSAGNVNSLRIRLTQLAMTGVTERTILRALDYEVGTENEKSVFVGETVGFAIAPQYQLRSTESRVWDSYTPDVQWEKDETTIEGASSTILELVNVQESDSGVYRAIVDGMIFPDLQLQVKPEMEPEIPSIDPSEPPVFPEEVNPDIEGLSIRYASDMHFNSAPFSLLDQTLLLANQDQRPMVTVQDMRPIAERSGWELLVSQDALFMNGAEIVINPYVHQANQDNLLIEASSELVLNDAPQRFAGTTNTEQPNPAGIVSMGMESEKNPMSLRVPGKTGVNSYETTVHWQLVTGP</sequence>
<dbReference type="Pfam" id="PF13731">
    <property type="entry name" value="WxL"/>
    <property type="match status" value="1"/>
</dbReference>
<dbReference type="InterPro" id="IPR003599">
    <property type="entry name" value="Ig_sub"/>
</dbReference>
<dbReference type="PANTHER" id="PTHR45661:SF3">
    <property type="entry name" value="IG-LIKE DOMAIN-CONTAINING PROTEIN"/>
    <property type="match status" value="1"/>
</dbReference>
<dbReference type="PANTHER" id="PTHR45661">
    <property type="entry name" value="SURFACE ANTIGEN"/>
    <property type="match status" value="1"/>
</dbReference>